<dbReference type="SUPFAM" id="SSF53474">
    <property type="entry name" value="alpha/beta-Hydrolases"/>
    <property type="match status" value="1"/>
</dbReference>
<dbReference type="EMBL" id="NKCI01000395">
    <property type="protein sequence ID" value="RSL41848.1"/>
    <property type="molecule type" value="Genomic_DNA"/>
</dbReference>
<dbReference type="PANTHER" id="PTHR43798">
    <property type="entry name" value="MONOACYLGLYCEROL LIPASE"/>
    <property type="match status" value="1"/>
</dbReference>
<dbReference type="AlphaFoldDB" id="A0A428NM35"/>
<dbReference type="GO" id="GO:0047372">
    <property type="term" value="F:monoacylglycerol lipase activity"/>
    <property type="evidence" value="ECO:0007669"/>
    <property type="project" value="TreeGrafter"/>
</dbReference>
<proteinExistence type="predicted"/>
<evidence type="ECO:0000313" key="3">
    <source>
        <dbReference type="Proteomes" id="UP000288168"/>
    </source>
</evidence>
<sequence length="312" mass="34562">MAPYQPGLTTLVDLGTHKLEMTIYGPPRRAHNPIVVIIPGIGSSVKEWSAVTKSLSESMSVMNYERAGYGLSEPAPESDSRTAEEIAAELHALLRAAKVAPPYIVVSHSYGGIILREFVKLRTLAQFKGFVFVDANTEETPLTYPNPFVRTVQGDIDTLQLCYGDCHRLEDTEWQALLEEDARPGHRVTADREVSQYHASGKVLAAEGHSESKEPEFARVPLVVLQADYVVDLKKIYAEGVRLGNGTDAERAGMSKFITEANAVEESMQKKLLKLSERTKSQQILGFGHRLHLAAPETVVDAVIWILMQYRC</sequence>
<dbReference type="Gene3D" id="3.40.50.1820">
    <property type="entry name" value="alpha/beta hydrolase"/>
    <property type="match status" value="1"/>
</dbReference>
<organism evidence="2 3">
    <name type="scientific">Fusarium duplospermum</name>
    <dbReference type="NCBI Taxonomy" id="1325734"/>
    <lineage>
        <taxon>Eukaryota</taxon>
        <taxon>Fungi</taxon>
        <taxon>Dikarya</taxon>
        <taxon>Ascomycota</taxon>
        <taxon>Pezizomycotina</taxon>
        <taxon>Sordariomycetes</taxon>
        <taxon>Hypocreomycetidae</taxon>
        <taxon>Hypocreales</taxon>
        <taxon>Nectriaceae</taxon>
        <taxon>Fusarium</taxon>
        <taxon>Fusarium solani species complex</taxon>
    </lineage>
</organism>
<evidence type="ECO:0000313" key="2">
    <source>
        <dbReference type="EMBL" id="RSL41848.1"/>
    </source>
</evidence>
<name>A0A428NM35_9HYPO</name>
<dbReference type="GO" id="GO:0016020">
    <property type="term" value="C:membrane"/>
    <property type="evidence" value="ECO:0007669"/>
    <property type="project" value="TreeGrafter"/>
</dbReference>
<dbReference type="InterPro" id="IPR029058">
    <property type="entry name" value="AB_hydrolase_fold"/>
</dbReference>
<dbReference type="OrthoDB" id="294702at2759"/>
<protein>
    <recommendedName>
        <fullName evidence="1">AB hydrolase-1 domain-containing protein</fullName>
    </recommendedName>
</protein>
<evidence type="ECO:0000259" key="1">
    <source>
        <dbReference type="Pfam" id="PF12697"/>
    </source>
</evidence>
<dbReference type="STRING" id="1325734.A0A428NM35"/>
<dbReference type="InterPro" id="IPR050266">
    <property type="entry name" value="AB_hydrolase_sf"/>
</dbReference>
<keyword evidence="3" id="KW-1185">Reference proteome</keyword>
<dbReference type="PANTHER" id="PTHR43798:SF5">
    <property type="entry name" value="MONOACYLGLYCEROL LIPASE ABHD6"/>
    <property type="match status" value="1"/>
</dbReference>
<dbReference type="Pfam" id="PF12697">
    <property type="entry name" value="Abhydrolase_6"/>
    <property type="match status" value="1"/>
</dbReference>
<gene>
    <name evidence="2" type="ORF">CEP54_015689</name>
</gene>
<dbReference type="InterPro" id="IPR000073">
    <property type="entry name" value="AB_hydrolase_1"/>
</dbReference>
<dbReference type="GO" id="GO:0046464">
    <property type="term" value="P:acylglycerol catabolic process"/>
    <property type="evidence" value="ECO:0007669"/>
    <property type="project" value="TreeGrafter"/>
</dbReference>
<comment type="caution">
    <text evidence="2">The sequence shown here is derived from an EMBL/GenBank/DDBJ whole genome shotgun (WGS) entry which is preliminary data.</text>
</comment>
<accession>A0A428NM35</accession>
<feature type="domain" description="AB hydrolase-1" evidence="1">
    <location>
        <begin position="35"/>
        <end position="302"/>
    </location>
</feature>
<reference evidence="2 3" key="1">
    <citation type="submission" date="2017-06" db="EMBL/GenBank/DDBJ databases">
        <title>Comparative genomic analysis of Ambrosia Fusariam Clade fungi.</title>
        <authorList>
            <person name="Stajich J.E."/>
            <person name="Carrillo J."/>
            <person name="Kijimoto T."/>
            <person name="Eskalen A."/>
            <person name="O'Donnell K."/>
            <person name="Kasson M."/>
        </authorList>
    </citation>
    <scope>NUCLEOTIDE SEQUENCE [LARGE SCALE GENOMIC DNA]</scope>
    <source>
        <strain evidence="2 3">NRRL62584</strain>
    </source>
</reference>
<dbReference type="Proteomes" id="UP000288168">
    <property type="component" value="Unassembled WGS sequence"/>
</dbReference>